<dbReference type="RefSeq" id="XP_026549092.1">
    <property type="nucleotide sequence ID" value="XM_026693307.1"/>
</dbReference>
<reference evidence="6" key="1">
    <citation type="submission" date="2025-08" db="UniProtKB">
        <authorList>
            <consortium name="RefSeq"/>
        </authorList>
    </citation>
    <scope>IDENTIFICATION</scope>
</reference>
<dbReference type="AlphaFoldDB" id="A0A6J1W175"/>
<dbReference type="InterPro" id="IPR006574">
    <property type="entry name" value="PRY"/>
</dbReference>
<dbReference type="InterPro" id="IPR001870">
    <property type="entry name" value="B30.2/SPRY"/>
</dbReference>
<dbReference type="PROSITE" id="PS50188">
    <property type="entry name" value="B302_SPRY"/>
    <property type="match status" value="1"/>
</dbReference>
<keyword evidence="2" id="KW-0528">Neurotoxin</keyword>
<sequence length="259" mass="29457">PPSLCRRCRSYVVGRVESGSPRLQDKLRTLLVKNASVRQIVDSYKVSLQAILTKESQDRLLATEQPRSRKVPVTLNSSTAHPRLLCQKSSVCWATKYQELPDVPERFDREFCVLGCEGFTTGWNCWEVSVHELDTASAVKPSAPQLTFLSQRKKCWAIGVAKESVRRKGTFQLSPQEGIWAVGKSGWWEMVAFNMHQQKLSLQRPLQRLRVRLDCKARKVEFLDAETEDSFYTFQTGPLLGETLRPFFCLGQDGVTLSM</sequence>
<keyword evidence="5" id="KW-1185">Reference proteome</keyword>
<evidence type="ECO:0000313" key="5">
    <source>
        <dbReference type="Proteomes" id="UP000504612"/>
    </source>
</evidence>
<dbReference type="GeneID" id="113430909"/>
<dbReference type="SUPFAM" id="SSF49899">
    <property type="entry name" value="Concanavalin A-like lectins/glucanases"/>
    <property type="match status" value="1"/>
</dbReference>
<comment type="function">
    <text evidence="3">Neurotoxin that produces dose-dependent hypolocomotion and hyperalgesia in mice. May directly act on the central nervous system, as it is 6500-fold more potent when administered intracerebroventricularly than intraperitoneal.</text>
</comment>
<proteinExistence type="inferred from homology"/>
<dbReference type="PRINTS" id="PR01407">
    <property type="entry name" value="BUTYPHLNCDUF"/>
</dbReference>
<dbReference type="Pfam" id="PF13765">
    <property type="entry name" value="PRY"/>
    <property type="match status" value="1"/>
</dbReference>
<name>A0A6J1W175_9SAUR</name>
<evidence type="ECO:0000256" key="2">
    <source>
        <dbReference type="ARBA" id="ARBA00022699"/>
    </source>
</evidence>
<evidence type="ECO:0000259" key="4">
    <source>
        <dbReference type="PROSITE" id="PS50188"/>
    </source>
</evidence>
<dbReference type="Proteomes" id="UP000504612">
    <property type="component" value="Unplaced"/>
</dbReference>
<dbReference type="InterPro" id="IPR050143">
    <property type="entry name" value="TRIM/RBCC"/>
</dbReference>
<evidence type="ECO:0000256" key="3">
    <source>
        <dbReference type="ARBA" id="ARBA00034460"/>
    </source>
</evidence>
<dbReference type="Pfam" id="PF00622">
    <property type="entry name" value="SPRY"/>
    <property type="match status" value="1"/>
</dbReference>
<keyword evidence="2" id="KW-0800">Toxin</keyword>
<dbReference type="Gene3D" id="2.60.120.920">
    <property type="match status" value="1"/>
</dbReference>
<comment type="similarity">
    <text evidence="1">Belongs to the ohanin/vespryn family.</text>
</comment>
<dbReference type="InterPro" id="IPR003877">
    <property type="entry name" value="SPRY_dom"/>
</dbReference>
<dbReference type="KEGG" id="nss:113430909"/>
<dbReference type="InterPro" id="IPR003879">
    <property type="entry name" value="Butyrophylin_SPRY"/>
</dbReference>
<feature type="non-terminal residue" evidence="6">
    <location>
        <position position="1"/>
    </location>
</feature>
<gene>
    <name evidence="6" type="primary">LOC113430909</name>
</gene>
<evidence type="ECO:0000313" key="6">
    <source>
        <dbReference type="RefSeq" id="XP_026549092.1"/>
    </source>
</evidence>
<dbReference type="InterPro" id="IPR013320">
    <property type="entry name" value="ConA-like_dom_sf"/>
</dbReference>
<protein>
    <submittedName>
        <fullName evidence="6">E3 ubiquitin-protein ligase TRIM69-like</fullName>
    </submittedName>
</protein>
<dbReference type="SMART" id="SM00589">
    <property type="entry name" value="PRY"/>
    <property type="match status" value="1"/>
</dbReference>
<dbReference type="PANTHER" id="PTHR24103">
    <property type="entry name" value="E3 UBIQUITIN-PROTEIN LIGASE TRIM"/>
    <property type="match status" value="1"/>
</dbReference>
<organism evidence="5 6">
    <name type="scientific">Notechis scutatus</name>
    <name type="common">mainland tiger snake</name>
    <dbReference type="NCBI Taxonomy" id="8663"/>
    <lineage>
        <taxon>Eukaryota</taxon>
        <taxon>Metazoa</taxon>
        <taxon>Chordata</taxon>
        <taxon>Craniata</taxon>
        <taxon>Vertebrata</taxon>
        <taxon>Euteleostomi</taxon>
        <taxon>Lepidosauria</taxon>
        <taxon>Squamata</taxon>
        <taxon>Bifurcata</taxon>
        <taxon>Unidentata</taxon>
        <taxon>Episquamata</taxon>
        <taxon>Toxicofera</taxon>
        <taxon>Serpentes</taxon>
        <taxon>Colubroidea</taxon>
        <taxon>Elapidae</taxon>
        <taxon>Hydrophiinae</taxon>
        <taxon>Notechis</taxon>
    </lineage>
</organism>
<feature type="domain" description="B30.2/SPRY" evidence="4">
    <location>
        <begin position="53"/>
        <end position="259"/>
    </location>
</feature>
<evidence type="ECO:0000256" key="1">
    <source>
        <dbReference type="ARBA" id="ARBA00009651"/>
    </source>
</evidence>
<accession>A0A6J1W175</accession>
<dbReference type="InterPro" id="IPR043136">
    <property type="entry name" value="B30.2/SPRY_sf"/>
</dbReference>